<sequence>MNLECHAVKHSYDHISLETVNGPASTIDFVAPWKGLKGVGCDKARLASTTKLPMKPVAPIIRTRTLVVGMAAIEFG</sequence>
<gene>
    <name evidence="1" type="ORF">RJT34_24623</name>
</gene>
<keyword evidence="2" id="KW-1185">Reference proteome</keyword>
<dbReference type="Proteomes" id="UP001359559">
    <property type="component" value="Unassembled WGS sequence"/>
</dbReference>
<name>A0AAN9FUH2_CLITE</name>
<accession>A0AAN9FUH2</accession>
<dbReference type="EMBL" id="JAYKXN010000006">
    <property type="protein sequence ID" value="KAK7279570.1"/>
    <property type="molecule type" value="Genomic_DNA"/>
</dbReference>
<comment type="caution">
    <text evidence="1">The sequence shown here is derived from an EMBL/GenBank/DDBJ whole genome shotgun (WGS) entry which is preliminary data.</text>
</comment>
<protein>
    <submittedName>
        <fullName evidence="1">Uncharacterized protein</fullName>
    </submittedName>
</protein>
<organism evidence="1 2">
    <name type="scientific">Clitoria ternatea</name>
    <name type="common">Butterfly pea</name>
    <dbReference type="NCBI Taxonomy" id="43366"/>
    <lineage>
        <taxon>Eukaryota</taxon>
        <taxon>Viridiplantae</taxon>
        <taxon>Streptophyta</taxon>
        <taxon>Embryophyta</taxon>
        <taxon>Tracheophyta</taxon>
        <taxon>Spermatophyta</taxon>
        <taxon>Magnoliopsida</taxon>
        <taxon>eudicotyledons</taxon>
        <taxon>Gunneridae</taxon>
        <taxon>Pentapetalae</taxon>
        <taxon>rosids</taxon>
        <taxon>fabids</taxon>
        <taxon>Fabales</taxon>
        <taxon>Fabaceae</taxon>
        <taxon>Papilionoideae</taxon>
        <taxon>50 kb inversion clade</taxon>
        <taxon>NPAAA clade</taxon>
        <taxon>indigoferoid/millettioid clade</taxon>
        <taxon>Phaseoleae</taxon>
        <taxon>Clitoria</taxon>
    </lineage>
</organism>
<evidence type="ECO:0000313" key="1">
    <source>
        <dbReference type="EMBL" id="KAK7279570.1"/>
    </source>
</evidence>
<proteinExistence type="predicted"/>
<dbReference type="AlphaFoldDB" id="A0AAN9FUH2"/>
<reference evidence="1 2" key="1">
    <citation type="submission" date="2024-01" db="EMBL/GenBank/DDBJ databases">
        <title>The genomes of 5 underutilized Papilionoideae crops provide insights into root nodulation and disease resistance.</title>
        <authorList>
            <person name="Yuan L."/>
        </authorList>
    </citation>
    <scope>NUCLEOTIDE SEQUENCE [LARGE SCALE GENOMIC DNA]</scope>
    <source>
        <strain evidence="1">LY-2023</strain>
        <tissue evidence="1">Leaf</tissue>
    </source>
</reference>
<evidence type="ECO:0000313" key="2">
    <source>
        <dbReference type="Proteomes" id="UP001359559"/>
    </source>
</evidence>